<dbReference type="Proteomes" id="UP000585474">
    <property type="component" value="Unassembled WGS sequence"/>
</dbReference>
<dbReference type="PANTHER" id="PTHR33240">
    <property type="entry name" value="OS08G0508500 PROTEIN"/>
    <property type="match status" value="1"/>
</dbReference>
<protein>
    <recommendedName>
        <fullName evidence="3">Retrotransposon gag domain-containing protein</fullName>
    </recommendedName>
</protein>
<evidence type="ECO:0000313" key="1">
    <source>
        <dbReference type="EMBL" id="GFY99321.1"/>
    </source>
</evidence>
<name>A0A7J0FKU7_9ERIC</name>
<gene>
    <name evidence="1" type="ORF">Acr_13g0007220</name>
</gene>
<proteinExistence type="predicted"/>
<dbReference type="OrthoDB" id="1436852at2759"/>
<accession>A0A7J0FKU7</accession>
<keyword evidence="2" id="KW-1185">Reference proteome</keyword>
<organism evidence="1 2">
    <name type="scientific">Actinidia rufa</name>
    <dbReference type="NCBI Taxonomy" id="165716"/>
    <lineage>
        <taxon>Eukaryota</taxon>
        <taxon>Viridiplantae</taxon>
        <taxon>Streptophyta</taxon>
        <taxon>Embryophyta</taxon>
        <taxon>Tracheophyta</taxon>
        <taxon>Spermatophyta</taxon>
        <taxon>Magnoliopsida</taxon>
        <taxon>eudicotyledons</taxon>
        <taxon>Gunneridae</taxon>
        <taxon>Pentapetalae</taxon>
        <taxon>asterids</taxon>
        <taxon>Ericales</taxon>
        <taxon>Actinidiaceae</taxon>
        <taxon>Actinidia</taxon>
    </lineage>
</organism>
<evidence type="ECO:0008006" key="3">
    <source>
        <dbReference type="Google" id="ProtNLM"/>
    </source>
</evidence>
<dbReference type="AlphaFoldDB" id="A0A7J0FKU7"/>
<dbReference type="PANTHER" id="PTHR33240:SF8">
    <property type="entry name" value="OS03G0439900 PROTEIN"/>
    <property type="match status" value="1"/>
</dbReference>
<reference evidence="1 2" key="1">
    <citation type="submission" date="2019-07" db="EMBL/GenBank/DDBJ databases">
        <title>De Novo Assembly of kiwifruit Actinidia rufa.</title>
        <authorList>
            <person name="Sugita-Konishi S."/>
            <person name="Sato K."/>
            <person name="Mori E."/>
            <person name="Abe Y."/>
            <person name="Kisaki G."/>
            <person name="Hamano K."/>
            <person name="Suezawa K."/>
            <person name="Otani M."/>
            <person name="Fukuda T."/>
            <person name="Manabe T."/>
            <person name="Gomi K."/>
            <person name="Tabuchi M."/>
            <person name="Akimitsu K."/>
            <person name="Kataoka I."/>
        </authorList>
    </citation>
    <scope>NUCLEOTIDE SEQUENCE [LARGE SCALE GENOMIC DNA]</scope>
    <source>
        <strain evidence="2">cv. Fuchu</strain>
    </source>
</reference>
<dbReference type="EMBL" id="BJWL01000013">
    <property type="protein sequence ID" value="GFY99321.1"/>
    <property type="molecule type" value="Genomic_DNA"/>
</dbReference>
<evidence type="ECO:0000313" key="2">
    <source>
        <dbReference type="Proteomes" id="UP000585474"/>
    </source>
</evidence>
<comment type="caution">
    <text evidence="1">The sequence shown here is derived from an EMBL/GenBank/DDBJ whole genome shotgun (WGS) entry which is preliminary data.</text>
</comment>
<sequence>MYAGKTDLIDHLNSYENLMTLQGVRQKNASHLSTIHPKDGESLKDYVKRFNQAVPEVESASDKWTGKIKIDPRKRNKNKYCEFYRVYGHNTEDYFQLKEQIADLIKRGYLKKYVVDRPCPDSPDRRYSDNKPTVGDIEVIHSRFGSGGCSSSSSKRHIREASRQVEEEVYNLSSPLAIAHQLITFTNDDLKGLHLLHDDALVILVTIANFNVQRILIDNESSVNILCTSAFDKMKIGRDKLHHFHTPLVRFEGNTTHPLGWIRLPVTLWTELKPH</sequence>